<feature type="compositionally biased region" description="Low complexity" evidence="3">
    <location>
        <begin position="204"/>
        <end position="216"/>
    </location>
</feature>
<gene>
    <name evidence="4" type="ORF">TRIUR3_25742</name>
</gene>
<keyword evidence="2" id="KW-0963">Cytoplasm</keyword>
<sequence length="332" mass="36503">MTSLCLLGAPPEKNMAELGDGLENPWRELKGKHMVNRDRSEHKFGPQEVQYLIQTTKGLGRAKAVMAELCIENRKVISFCWGCKLAGCFIINFALETDSREFISEETFTYVWNAFRGKLHFFSLEVFALLFMEKSGPKGSGDGGPTQRASALAALSSAFNPSSQDKQSTDRPQSSGDGGPTQRASALAALSSALNTSGKPKSPQSQSRAGQGSQRAAAVSALSNVLAAESPRIDAEGEAAGSSEFDMVDEGERTEPDVSREETANENGGETVFSYDRLISKSTDPVRGIDYKRRETYLSDSEFQTVFGMSKEEFYKQPRWKQEQQKRKADLF</sequence>
<reference evidence="4" key="1">
    <citation type="journal article" date="2013" name="Nature">
        <title>Draft genome of the wheat A-genome progenitor Triticum urartu.</title>
        <authorList>
            <person name="Ling H.Q."/>
            <person name="Zhao S."/>
            <person name="Liu D."/>
            <person name="Wang J."/>
            <person name="Sun H."/>
            <person name="Zhang C."/>
            <person name="Fan H."/>
            <person name="Li D."/>
            <person name="Dong L."/>
            <person name="Tao Y."/>
            <person name="Gao C."/>
            <person name="Wu H."/>
            <person name="Li Y."/>
            <person name="Cui Y."/>
            <person name="Guo X."/>
            <person name="Zheng S."/>
            <person name="Wang B."/>
            <person name="Yu K."/>
            <person name="Liang Q."/>
            <person name="Yang W."/>
            <person name="Lou X."/>
            <person name="Chen J."/>
            <person name="Feng M."/>
            <person name="Jian J."/>
            <person name="Zhang X."/>
            <person name="Luo G."/>
            <person name="Jiang Y."/>
            <person name="Liu J."/>
            <person name="Wang Z."/>
            <person name="Sha Y."/>
            <person name="Zhang B."/>
            <person name="Wu H."/>
            <person name="Tang D."/>
            <person name="Shen Q."/>
            <person name="Xue P."/>
            <person name="Zou S."/>
            <person name="Wang X."/>
            <person name="Liu X."/>
            <person name="Wang F."/>
            <person name="Yang Y."/>
            <person name="An X."/>
            <person name="Dong Z."/>
            <person name="Zhang K."/>
            <person name="Zhang X."/>
            <person name="Luo M.C."/>
            <person name="Dvorak J."/>
            <person name="Tong Y."/>
            <person name="Wang J."/>
            <person name="Yang H."/>
            <person name="Li Z."/>
            <person name="Wang D."/>
            <person name="Zhang A."/>
            <person name="Wang J."/>
        </authorList>
    </citation>
    <scope>NUCLEOTIDE SEQUENCE</scope>
</reference>
<feature type="region of interest" description="Disordered" evidence="3">
    <location>
        <begin position="158"/>
        <end position="216"/>
    </location>
</feature>
<dbReference type="PANTHER" id="PTHR24213:SF9">
    <property type="entry name" value="UNCOORDINATED 115A, ISOFORM B-RELATED"/>
    <property type="match status" value="1"/>
</dbReference>
<dbReference type="GO" id="GO:0007010">
    <property type="term" value="P:cytoskeleton organization"/>
    <property type="evidence" value="ECO:0007669"/>
    <property type="project" value="InterPro"/>
</dbReference>
<feature type="compositionally biased region" description="Basic and acidic residues" evidence="3">
    <location>
        <begin position="250"/>
        <end position="263"/>
    </location>
</feature>
<evidence type="ECO:0000256" key="3">
    <source>
        <dbReference type="SAM" id="MobiDB-lite"/>
    </source>
</evidence>
<dbReference type="GO" id="GO:0051015">
    <property type="term" value="F:actin filament binding"/>
    <property type="evidence" value="ECO:0007669"/>
    <property type="project" value="TreeGrafter"/>
</dbReference>
<protein>
    <submittedName>
        <fullName evidence="4">Villin-3</fullName>
    </submittedName>
</protein>
<dbReference type="STRING" id="4572.M7Z640"/>
<dbReference type="GO" id="GO:0030032">
    <property type="term" value="P:lamellipodium assembly"/>
    <property type="evidence" value="ECO:0007669"/>
    <property type="project" value="TreeGrafter"/>
</dbReference>
<feature type="compositionally biased region" description="Polar residues" evidence="3">
    <location>
        <begin position="159"/>
        <end position="175"/>
    </location>
</feature>
<keyword evidence="2" id="KW-0206">Cytoskeleton</keyword>
<dbReference type="PROSITE" id="PS51089">
    <property type="entry name" value="HP"/>
    <property type="match status" value="1"/>
</dbReference>
<organism evidence="4">
    <name type="scientific">Triticum urartu</name>
    <name type="common">Red wild einkorn</name>
    <name type="synonym">Crithodium urartu</name>
    <dbReference type="NCBI Taxonomy" id="4572"/>
    <lineage>
        <taxon>Eukaryota</taxon>
        <taxon>Viridiplantae</taxon>
        <taxon>Streptophyta</taxon>
        <taxon>Embryophyta</taxon>
        <taxon>Tracheophyta</taxon>
        <taxon>Spermatophyta</taxon>
        <taxon>Magnoliopsida</taxon>
        <taxon>Liliopsida</taxon>
        <taxon>Poales</taxon>
        <taxon>Poaceae</taxon>
        <taxon>BOP clade</taxon>
        <taxon>Pooideae</taxon>
        <taxon>Triticodae</taxon>
        <taxon>Triticeae</taxon>
        <taxon>Triticinae</taxon>
        <taxon>Triticum</taxon>
    </lineage>
</organism>
<dbReference type="Pfam" id="PF02209">
    <property type="entry name" value="VHP"/>
    <property type="match status" value="1"/>
</dbReference>
<evidence type="ECO:0000313" key="4">
    <source>
        <dbReference type="EMBL" id="EMS55001.1"/>
    </source>
</evidence>
<dbReference type="eggNOG" id="KOG0443">
    <property type="taxonomic scope" value="Eukaryota"/>
</dbReference>
<dbReference type="AlphaFoldDB" id="M7Z640"/>
<dbReference type="InterPro" id="IPR036886">
    <property type="entry name" value="Villin_headpiece_dom_sf"/>
</dbReference>
<evidence type="ECO:0000256" key="1">
    <source>
        <dbReference type="ARBA" id="ARBA00004245"/>
    </source>
</evidence>
<name>M7Z640_TRIUA</name>
<feature type="region of interest" description="Disordered" evidence="3">
    <location>
        <begin position="229"/>
        <end position="272"/>
    </location>
</feature>
<dbReference type="EMBL" id="KD175652">
    <property type="protein sequence ID" value="EMS55001.1"/>
    <property type="molecule type" value="Genomic_DNA"/>
</dbReference>
<dbReference type="InterPro" id="IPR051618">
    <property type="entry name" value="Actin-binding_LIM"/>
</dbReference>
<dbReference type="InterPro" id="IPR003128">
    <property type="entry name" value="Villin_headpiece"/>
</dbReference>
<proteinExistence type="predicted"/>
<evidence type="ECO:0000256" key="2">
    <source>
        <dbReference type="ARBA" id="ARBA00023212"/>
    </source>
</evidence>
<dbReference type="SMART" id="SM00153">
    <property type="entry name" value="VHP"/>
    <property type="match status" value="1"/>
</dbReference>
<dbReference type="PANTHER" id="PTHR24213">
    <property type="entry name" value="ACTIN-BINDING LIM PROTEIN"/>
    <property type="match status" value="1"/>
</dbReference>
<dbReference type="Gene3D" id="1.10.950.10">
    <property type="entry name" value="Villin headpiece domain"/>
    <property type="match status" value="1"/>
</dbReference>
<dbReference type="SUPFAM" id="SSF47050">
    <property type="entry name" value="VHP, Villin headpiece domain"/>
    <property type="match status" value="1"/>
</dbReference>
<dbReference type="FunFam" id="1.10.950.10:FF:000006">
    <property type="entry name" value="Villin-2"/>
    <property type="match status" value="1"/>
</dbReference>
<comment type="subcellular location">
    <subcellularLocation>
        <location evidence="1">Cytoplasm</location>
        <location evidence="1">Cytoskeleton</location>
    </subcellularLocation>
</comment>
<feature type="compositionally biased region" description="Low complexity" evidence="3">
    <location>
        <begin position="184"/>
        <end position="194"/>
    </location>
</feature>
<dbReference type="GO" id="GO:0015629">
    <property type="term" value="C:actin cytoskeleton"/>
    <property type="evidence" value="ECO:0007669"/>
    <property type="project" value="TreeGrafter"/>
</dbReference>
<accession>M7Z640</accession>